<evidence type="ECO:0000259" key="4">
    <source>
        <dbReference type="Pfam" id="PF12849"/>
    </source>
</evidence>
<evidence type="ECO:0000313" key="5">
    <source>
        <dbReference type="EMBL" id="MEM5496908.1"/>
    </source>
</evidence>
<protein>
    <submittedName>
        <fullName evidence="5">PstS family phosphate ABC transporter substrate-binding protein</fullName>
    </submittedName>
</protein>
<feature type="signal peptide" evidence="3">
    <location>
        <begin position="1"/>
        <end position="23"/>
    </location>
</feature>
<dbReference type="RefSeq" id="WP_342881169.1">
    <property type="nucleotide sequence ID" value="NZ_JBBMQS010000003.1"/>
</dbReference>
<feature type="region of interest" description="Disordered" evidence="2">
    <location>
        <begin position="204"/>
        <end position="224"/>
    </location>
</feature>
<keyword evidence="1 3" id="KW-0732">Signal</keyword>
<accession>A0ABU9STS7</accession>
<dbReference type="CDD" id="cd13654">
    <property type="entry name" value="PBP2_phosphate_like_2"/>
    <property type="match status" value="1"/>
</dbReference>
<dbReference type="InterPro" id="IPR050811">
    <property type="entry name" value="Phosphate_ABC_transporter"/>
</dbReference>
<comment type="caution">
    <text evidence="5">The sequence shown here is derived from an EMBL/GenBank/DDBJ whole genome shotgun (WGS) entry which is preliminary data.</text>
</comment>
<evidence type="ECO:0000313" key="6">
    <source>
        <dbReference type="Proteomes" id="UP001461163"/>
    </source>
</evidence>
<name>A0ABU9STS7_9ALTE</name>
<sequence length="361" mass="39920">MKPSALSIICACVWTLISAPANAMRDYIDVVGSSTVYAFSTVVAERFGKTSQFHTPKIESTGSGGGLKLFCQGVGMKFPDIANSSRRIKASELDLCQQNGVHEVIEILIGFDGIVLAQSKLAEHIQLTRRELYLALAKSVPNPDGSATTIDNPFITWQDINPRLPNIEIEVFGPPPTSGTRDAFSELVLDYGCHTFDWLAQMSEPQSQAQTSSREARTRKNQQRRLCRMLREDGAYIDAGENDNLVVQKLNANPNALGLLGFSFLDQNRDRIKSAKIDGFSPSFSSIANGDYPISRPLYFYVKKAHIGMIPGIEAFIREFVSDNASGESGYLPRKGMIPLSKSERQAIEYRINALHPNMHQ</sequence>
<dbReference type="PANTHER" id="PTHR30570:SF1">
    <property type="entry name" value="PHOSPHATE-BINDING PROTEIN PSTS"/>
    <property type="match status" value="1"/>
</dbReference>
<gene>
    <name evidence="5" type="ORF">WNY77_05835</name>
</gene>
<dbReference type="Gene3D" id="3.40.190.10">
    <property type="entry name" value="Periplasmic binding protein-like II"/>
    <property type="match status" value="2"/>
</dbReference>
<organism evidence="5 6">
    <name type="scientific">Paraglaciecola mesophila</name>
    <dbReference type="NCBI Taxonomy" id="197222"/>
    <lineage>
        <taxon>Bacteria</taxon>
        <taxon>Pseudomonadati</taxon>
        <taxon>Pseudomonadota</taxon>
        <taxon>Gammaproteobacteria</taxon>
        <taxon>Alteromonadales</taxon>
        <taxon>Alteromonadaceae</taxon>
        <taxon>Paraglaciecola</taxon>
    </lineage>
</organism>
<feature type="chain" id="PRO_5046356301" evidence="3">
    <location>
        <begin position="24"/>
        <end position="361"/>
    </location>
</feature>
<dbReference type="Proteomes" id="UP001461163">
    <property type="component" value="Unassembled WGS sequence"/>
</dbReference>
<dbReference type="SUPFAM" id="SSF53850">
    <property type="entry name" value="Periplasmic binding protein-like II"/>
    <property type="match status" value="1"/>
</dbReference>
<keyword evidence="6" id="KW-1185">Reference proteome</keyword>
<reference evidence="5 6" key="1">
    <citation type="submission" date="2024-03" db="EMBL/GenBank/DDBJ databases">
        <title>Community enrichment and isolation of bacterial strains for fucoidan degradation.</title>
        <authorList>
            <person name="Sichert A."/>
        </authorList>
    </citation>
    <scope>NUCLEOTIDE SEQUENCE [LARGE SCALE GENOMIC DNA]</scope>
    <source>
        <strain evidence="5 6">AS12</strain>
    </source>
</reference>
<dbReference type="EMBL" id="JBBMQS010000003">
    <property type="protein sequence ID" value="MEM5496908.1"/>
    <property type="molecule type" value="Genomic_DNA"/>
</dbReference>
<feature type="domain" description="PBP" evidence="4">
    <location>
        <begin position="20"/>
        <end position="324"/>
    </location>
</feature>
<dbReference type="InterPro" id="IPR024370">
    <property type="entry name" value="PBP_domain"/>
</dbReference>
<feature type="compositionally biased region" description="Polar residues" evidence="2">
    <location>
        <begin position="204"/>
        <end position="213"/>
    </location>
</feature>
<evidence type="ECO:0000256" key="3">
    <source>
        <dbReference type="SAM" id="SignalP"/>
    </source>
</evidence>
<evidence type="ECO:0000256" key="1">
    <source>
        <dbReference type="ARBA" id="ARBA00022729"/>
    </source>
</evidence>
<dbReference type="Pfam" id="PF12849">
    <property type="entry name" value="PBP_like_2"/>
    <property type="match status" value="1"/>
</dbReference>
<evidence type="ECO:0000256" key="2">
    <source>
        <dbReference type="SAM" id="MobiDB-lite"/>
    </source>
</evidence>
<dbReference type="PANTHER" id="PTHR30570">
    <property type="entry name" value="PERIPLASMIC PHOSPHATE BINDING COMPONENT OF PHOSPHATE ABC TRANSPORTER"/>
    <property type="match status" value="1"/>
</dbReference>
<proteinExistence type="predicted"/>